<proteinExistence type="predicted"/>
<evidence type="ECO:0000313" key="6">
    <source>
        <dbReference type="EMBL" id="MBP0462097.1"/>
    </source>
</evidence>
<accession>A0A940RYB0</accession>
<organism evidence="6 7">
    <name type="scientific">Streptomyces montanisoli</name>
    <dbReference type="NCBI Taxonomy" id="2798581"/>
    <lineage>
        <taxon>Bacteria</taxon>
        <taxon>Bacillati</taxon>
        <taxon>Actinomycetota</taxon>
        <taxon>Actinomycetes</taxon>
        <taxon>Kitasatosporales</taxon>
        <taxon>Streptomycetaceae</taxon>
        <taxon>Streptomyces</taxon>
    </lineage>
</organism>
<evidence type="ECO:0000259" key="5">
    <source>
        <dbReference type="PROSITE" id="PS50977"/>
    </source>
</evidence>
<keyword evidence="1" id="KW-0805">Transcription regulation</keyword>
<evidence type="ECO:0000256" key="3">
    <source>
        <dbReference type="ARBA" id="ARBA00023163"/>
    </source>
</evidence>
<evidence type="ECO:0000313" key="7">
    <source>
        <dbReference type="Proteomes" id="UP000670475"/>
    </source>
</evidence>
<dbReference type="PANTHER" id="PTHR30055">
    <property type="entry name" value="HTH-TYPE TRANSCRIPTIONAL REGULATOR RUTR"/>
    <property type="match status" value="1"/>
</dbReference>
<name>A0A940RYB0_9ACTN</name>
<dbReference type="InterPro" id="IPR011075">
    <property type="entry name" value="TetR_C"/>
</dbReference>
<gene>
    <name evidence="6" type="ORF">JFN87_32320</name>
</gene>
<dbReference type="SUPFAM" id="SSF48498">
    <property type="entry name" value="Tetracyclin repressor-like, C-terminal domain"/>
    <property type="match status" value="1"/>
</dbReference>
<evidence type="ECO:0000256" key="4">
    <source>
        <dbReference type="PROSITE-ProRule" id="PRU00335"/>
    </source>
</evidence>
<dbReference type="SUPFAM" id="SSF46689">
    <property type="entry name" value="Homeodomain-like"/>
    <property type="match status" value="1"/>
</dbReference>
<dbReference type="InterPro" id="IPR050109">
    <property type="entry name" value="HTH-type_TetR-like_transc_reg"/>
</dbReference>
<dbReference type="InterPro" id="IPR001647">
    <property type="entry name" value="HTH_TetR"/>
</dbReference>
<keyword evidence="7" id="KW-1185">Reference proteome</keyword>
<sequence>MTSTSSRSKITPEREMEFYVAALDLLREGGYEALTMEGIAARTKCGKSTLYRQWHSKPQLVCAALRGTRCVTLAEIDTGTLAGDLRAVARATSANARRDTPLTHALVHAAKQNPELAKALRENLIEPEVAEIDAMVRRAVDRGEVAAGNPAIEFVAVQLFGVMRAALLLHGSHADEAYMTRFVEAAVLPALGVTATPSGP</sequence>
<dbReference type="GO" id="GO:0003700">
    <property type="term" value="F:DNA-binding transcription factor activity"/>
    <property type="evidence" value="ECO:0007669"/>
    <property type="project" value="TreeGrafter"/>
</dbReference>
<dbReference type="InterPro" id="IPR036271">
    <property type="entry name" value="Tet_transcr_reg_TetR-rel_C_sf"/>
</dbReference>
<dbReference type="InterPro" id="IPR009057">
    <property type="entry name" value="Homeodomain-like_sf"/>
</dbReference>
<dbReference type="GO" id="GO:0000976">
    <property type="term" value="F:transcription cis-regulatory region binding"/>
    <property type="evidence" value="ECO:0007669"/>
    <property type="project" value="TreeGrafter"/>
</dbReference>
<feature type="domain" description="HTH tetR-type" evidence="5">
    <location>
        <begin position="12"/>
        <end position="72"/>
    </location>
</feature>
<dbReference type="Gene3D" id="1.10.10.60">
    <property type="entry name" value="Homeodomain-like"/>
    <property type="match status" value="1"/>
</dbReference>
<dbReference type="PROSITE" id="PS50977">
    <property type="entry name" value="HTH_TETR_2"/>
    <property type="match status" value="1"/>
</dbReference>
<keyword evidence="2 4" id="KW-0238">DNA-binding</keyword>
<dbReference type="AlphaFoldDB" id="A0A940RYB0"/>
<dbReference type="EMBL" id="JAGIQL010000292">
    <property type="protein sequence ID" value="MBP0462097.1"/>
    <property type="molecule type" value="Genomic_DNA"/>
</dbReference>
<comment type="caution">
    <text evidence="6">The sequence shown here is derived from an EMBL/GenBank/DDBJ whole genome shotgun (WGS) entry which is preliminary data.</text>
</comment>
<feature type="DNA-binding region" description="H-T-H motif" evidence="4">
    <location>
        <begin position="35"/>
        <end position="54"/>
    </location>
</feature>
<dbReference type="Pfam" id="PF00440">
    <property type="entry name" value="TetR_N"/>
    <property type="match status" value="1"/>
</dbReference>
<dbReference type="Gene3D" id="1.10.357.10">
    <property type="entry name" value="Tetracycline Repressor, domain 2"/>
    <property type="match status" value="1"/>
</dbReference>
<dbReference type="RefSeq" id="WP_209345960.1">
    <property type="nucleotide sequence ID" value="NZ_JAGIQL010000292.1"/>
</dbReference>
<evidence type="ECO:0000256" key="2">
    <source>
        <dbReference type="ARBA" id="ARBA00023125"/>
    </source>
</evidence>
<dbReference type="Pfam" id="PF16859">
    <property type="entry name" value="TetR_C_11"/>
    <property type="match status" value="1"/>
</dbReference>
<dbReference type="PANTHER" id="PTHR30055:SF149">
    <property type="entry name" value="TETR-FAMILY TRANSCRIPTIONAL REGULATOR"/>
    <property type="match status" value="1"/>
</dbReference>
<keyword evidence="3" id="KW-0804">Transcription</keyword>
<reference evidence="6" key="1">
    <citation type="submission" date="2021-03" db="EMBL/GenBank/DDBJ databases">
        <title>Whole genome sequence of Streptomyces bomunensis MMS17-BM035.</title>
        <authorList>
            <person name="Lee J.H."/>
        </authorList>
    </citation>
    <scope>NUCLEOTIDE SEQUENCE</scope>
    <source>
        <strain evidence="6">MMS17-BM035</strain>
    </source>
</reference>
<evidence type="ECO:0000256" key="1">
    <source>
        <dbReference type="ARBA" id="ARBA00023015"/>
    </source>
</evidence>
<protein>
    <submittedName>
        <fullName evidence="6">TetR/AcrR family transcriptional regulator</fullName>
    </submittedName>
</protein>
<dbReference type="Proteomes" id="UP000670475">
    <property type="component" value="Unassembled WGS sequence"/>
</dbReference>